<dbReference type="InterPro" id="IPR031811">
    <property type="entry name" value="ALGX/ALGJ_SGNH-like"/>
</dbReference>
<evidence type="ECO:0000256" key="2">
    <source>
        <dbReference type="ARBA" id="ARBA00005182"/>
    </source>
</evidence>
<evidence type="ECO:0000313" key="7">
    <source>
        <dbReference type="EMBL" id="URZ11957.1"/>
    </source>
</evidence>
<dbReference type="GO" id="GO:0042121">
    <property type="term" value="P:alginic acid biosynthetic process"/>
    <property type="evidence" value="ECO:0007669"/>
    <property type="project" value="UniProtKB-UniPathway"/>
</dbReference>
<comment type="subcellular location">
    <subcellularLocation>
        <location evidence="1">Periplasm</location>
    </subcellularLocation>
</comment>
<evidence type="ECO:0000256" key="1">
    <source>
        <dbReference type="ARBA" id="ARBA00004418"/>
    </source>
</evidence>
<dbReference type="GO" id="GO:0042597">
    <property type="term" value="C:periplasmic space"/>
    <property type="evidence" value="ECO:0007669"/>
    <property type="project" value="UniProtKB-SubCell"/>
</dbReference>
<evidence type="ECO:0000256" key="5">
    <source>
        <dbReference type="ARBA" id="ARBA00022764"/>
    </source>
</evidence>
<reference evidence="7 8" key="1">
    <citation type="submission" date="2022-04" db="EMBL/GenBank/DDBJ databases">
        <title>Genome sequence of C. roseum typestrain.</title>
        <authorList>
            <person name="Poehlein A."/>
            <person name="Schoch T."/>
            <person name="Duerre P."/>
            <person name="Daniel R."/>
        </authorList>
    </citation>
    <scope>NUCLEOTIDE SEQUENCE [LARGE SCALE GENOMIC DNA]</scope>
    <source>
        <strain evidence="7 8">DSM 7320</strain>
    </source>
</reference>
<dbReference type="Proteomes" id="UP000190951">
    <property type="component" value="Chromosome"/>
</dbReference>
<keyword evidence="4" id="KW-0732">Signal</keyword>
<organism evidence="7 8">
    <name type="scientific">Clostridium felsineum</name>
    <dbReference type="NCBI Taxonomy" id="36839"/>
    <lineage>
        <taxon>Bacteria</taxon>
        <taxon>Bacillati</taxon>
        <taxon>Bacillota</taxon>
        <taxon>Clostridia</taxon>
        <taxon>Eubacteriales</taxon>
        <taxon>Clostridiaceae</taxon>
        <taxon>Clostridium</taxon>
    </lineage>
</organism>
<accession>A0A1S8LBB0</accession>
<dbReference type="RefSeq" id="WP_077832987.1">
    <property type="nucleotide sequence ID" value="NZ_CP096983.1"/>
</dbReference>
<gene>
    <name evidence="7" type="ORF">CROST_026740</name>
</gene>
<evidence type="ECO:0000256" key="3">
    <source>
        <dbReference type="ARBA" id="ARBA00022679"/>
    </source>
</evidence>
<name>A0A1S8LBB0_9CLOT</name>
<keyword evidence="8" id="KW-1185">Reference proteome</keyword>
<evidence type="ECO:0000256" key="6">
    <source>
        <dbReference type="ARBA" id="ARBA00022841"/>
    </source>
</evidence>
<dbReference type="KEGG" id="crw:CROST_026740"/>
<keyword evidence="5" id="KW-0574">Periplasm</keyword>
<keyword evidence="3" id="KW-0808">Transferase</keyword>
<sequence>MKRIMKRSNEKSTSGIFGKKFITSIIFIIFLITFSIENLIVSYKPLLEAYKTQKKASASVKDTISSIQYAMEDNVFMKYKFVDAYSYIQRLMFKNEESNFEVVKDKDGILHYSYFADQANPVYELARRTEAFKNGLKDKNVKFAYIMPPDKYIAGKTQFPTGIPYNYVNETTDQFLNILKEKNIDTIDLRKNLDKSGIPTDKLFYRTDHHWQIPTVFWEFGQLVNTFDKKYSLNLDPNNFYTNKDNYNFITYKDSFAGSMARKTGITYAGDDDFILAYPKFKTSYNYYSKTGKLIFNMNGRFEEVLLTTSPFSSQYKDYDTESDKYSMYLLGNQGITHITNKNNPNGPKMLFVKDSLTVPLAAFLSTVCSDVYLVDPRYYSGSIPDFVNSVKVNYVFISYSPQDLDTSFFNFYEKK</sequence>
<protein>
    <submittedName>
        <fullName evidence="7">Uncharacterized protein</fullName>
    </submittedName>
</protein>
<dbReference type="GO" id="GO:0016740">
    <property type="term" value="F:transferase activity"/>
    <property type="evidence" value="ECO:0007669"/>
    <property type="project" value="UniProtKB-KW"/>
</dbReference>
<evidence type="ECO:0000256" key="4">
    <source>
        <dbReference type="ARBA" id="ARBA00022729"/>
    </source>
</evidence>
<dbReference type="STRING" id="84029.CROST_13390"/>
<proteinExistence type="predicted"/>
<evidence type="ECO:0000313" key="8">
    <source>
        <dbReference type="Proteomes" id="UP000190951"/>
    </source>
</evidence>
<dbReference type="AlphaFoldDB" id="A0A1S8LBB0"/>
<comment type="pathway">
    <text evidence="2">Glycan biosynthesis; alginate biosynthesis.</text>
</comment>
<keyword evidence="6" id="KW-0016">Alginate biosynthesis</keyword>
<dbReference type="EMBL" id="CP096983">
    <property type="protein sequence ID" value="URZ11957.1"/>
    <property type="molecule type" value="Genomic_DNA"/>
</dbReference>
<dbReference type="Pfam" id="PF16822">
    <property type="entry name" value="ALGX"/>
    <property type="match status" value="1"/>
</dbReference>